<accession>A0A9D7SDH0</accession>
<proteinExistence type="predicted"/>
<dbReference type="InterPro" id="IPR026444">
    <property type="entry name" value="Secre_tail"/>
</dbReference>
<evidence type="ECO:0000313" key="3">
    <source>
        <dbReference type="Proteomes" id="UP000808349"/>
    </source>
</evidence>
<dbReference type="Proteomes" id="UP000808349">
    <property type="component" value="Unassembled WGS sequence"/>
</dbReference>
<reference evidence="2 3" key="1">
    <citation type="submission" date="2020-10" db="EMBL/GenBank/DDBJ databases">
        <title>Connecting structure to function with the recovery of over 1000 high-quality activated sludge metagenome-assembled genomes encoding full-length rRNA genes using long-read sequencing.</title>
        <authorList>
            <person name="Singleton C.M."/>
            <person name="Petriglieri F."/>
            <person name="Kristensen J.M."/>
            <person name="Kirkegaard R.H."/>
            <person name="Michaelsen T.Y."/>
            <person name="Andersen M.H."/>
            <person name="Karst S.M."/>
            <person name="Dueholm M.S."/>
            <person name="Nielsen P.H."/>
            <person name="Albertsen M."/>
        </authorList>
    </citation>
    <scope>NUCLEOTIDE SEQUENCE [LARGE SCALE GENOMIC DNA]</scope>
    <source>
        <strain evidence="2">Ribe_18-Q3-R11-54_BAT3C.373</strain>
    </source>
</reference>
<dbReference type="Pfam" id="PF18962">
    <property type="entry name" value="Por_Secre_tail"/>
    <property type="match status" value="1"/>
</dbReference>
<dbReference type="SUPFAM" id="SSF82171">
    <property type="entry name" value="DPP6 N-terminal domain-like"/>
    <property type="match status" value="1"/>
</dbReference>
<dbReference type="AlphaFoldDB" id="A0A9D7SDH0"/>
<evidence type="ECO:0000259" key="1">
    <source>
        <dbReference type="Pfam" id="PF18962"/>
    </source>
</evidence>
<comment type="caution">
    <text evidence="2">The sequence shown here is derived from an EMBL/GenBank/DDBJ whole genome shotgun (WGS) entry which is preliminary data.</text>
</comment>
<protein>
    <submittedName>
        <fullName evidence="2">T9SS type A sorting domain-containing protein</fullName>
    </submittedName>
</protein>
<dbReference type="EMBL" id="JADKFW010000016">
    <property type="protein sequence ID" value="MBK9719179.1"/>
    <property type="molecule type" value="Genomic_DNA"/>
</dbReference>
<organism evidence="2 3">
    <name type="scientific">Candidatus Defluviibacterium haderslevense</name>
    <dbReference type="NCBI Taxonomy" id="2981993"/>
    <lineage>
        <taxon>Bacteria</taxon>
        <taxon>Pseudomonadati</taxon>
        <taxon>Bacteroidota</taxon>
        <taxon>Saprospiria</taxon>
        <taxon>Saprospirales</taxon>
        <taxon>Saprospiraceae</taxon>
        <taxon>Candidatus Defluviibacterium</taxon>
    </lineage>
</organism>
<evidence type="ECO:0000313" key="2">
    <source>
        <dbReference type="EMBL" id="MBK9719179.1"/>
    </source>
</evidence>
<gene>
    <name evidence="2" type="ORF">IPO85_17000</name>
</gene>
<feature type="domain" description="Secretion system C-terminal sorting" evidence="1">
    <location>
        <begin position="424"/>
        <end position="495"/>
    </location>
</feature>
<name>A0A9D7SDH0_9BACT</name>
<sequence>MDKILVYLKLSKFYLGLCILSLLLINSPISSQNKYDYNWIIGYGANDVHTLFNFNNDSLSISTIISDMDMDQNIAISTESGKLIFYSNGCKIYGNNNKLLINGRDLVPNSRLCENESSFNIAQSSLIIPISDTKYYLINPDFKILISPEDTAIGASTIFYHLVEFDSINSNGKITSKTNIVIEGRFTALGNAMVKHANGKDWWLLFPCIDSNCINIVLFSENTFKNYGKQCFNLPYSLSAGLGATKFSQNGNKFAISNVISGLTLFDFQRCTGKLTFKDHIKLHSEGLTSSECEFSPNSKYLYLFNQSKCWQLDITTPKLEDSIELVAEWDGAIKNTRFHGGQIGPDGKIYVSSPGTSTYYHVIESPNLKGTLCNFHQRAILLPTYNFWYLPSYPNYNLGVDTTLCDTLINSISNLDKTDEILIYPNPTTGIIELKMKNEMQNSAIEIYNLFGKKLITKKLNWPQDIININDYPDGIYFISLINNGNKYFSKKIIKVQ</sequence>
<dbReference type="NCBIfam" id="TIGR04183">
    <property type="entry name" value="Por_Secre_tail"/>
    <property type="match status" value="1"/>
</dbReference>